<name>A0A1S2MYZ2_9MICC</name>
<gene>
    <name evidence="3" type="ORF">BK826_07540</name>
</gene>
<keyword evidence="2" id="KW-1133">Transmembrane helix</keyword>
<keyword evidence="2" id="KW-0472">Membrane</keyword>
<evidence type="ECO:0000313" key="4">
    <source>
        <dbReference type="Proteomes" id="UP000179540"/>
    </source>
</evidence>
<reference evidence="3 4" key="1">
    <citation type="submission" date="2016-10" db="EMBL/GenBank/DDBJ databases">
        <title>Draft genome sequence of strain LCT isolated from the Shenzhou X spacecraft of China.</title>
        <authorList>
            <person name="Huang B."/>
        </authorList>
    </citation>
    <scope>NUCLEOTIDE SEQUENCE [LARGE SCALE GENOMIC DNA]</scope>
    <source>
        <strain evidence="3 4">LCT-H5</strain>
    </source>
</reference>
<dbReference type="EMBL" id="MODZ01000008">
    <property type="protein sequence ID" value="OIJ35567.1"/>
    <property type="molecule type" value="Genomic_DNA"/>
</dbReference>
<dbReference type="RefSeq" id="WP_075515078.1">
    <property type="nucleotide sequence ID" value="NZ_MODZ01000008.1"/>
</dbReference>
<dbReference type="Proteomes" id="UP000179540">
    <property type="component" value="Unassembled WGS sequence"/>
</dbReference>
<evidence type="ECO:0000256" key="2">
    <source>
        <dbReference type="SAM" id="Phobius"/>
    </source>
</evidence>
<feature type="transmembrane region" description="Helical" evidence="2">
    <location>
        <begin position="57"/>
        <end position="77"/>
    </location>
</feature>
<sequence>MSAESRRHRSDEGHRTPQGSPRENAGHNAYDFLDGSSGSGFMTGPNVQRREPEGRGALFGTIAVLVLAVVVVLVLILR</sequence>
<evidence type="ECO:0000256" key="1">
    <source>
        <dbReference type="SAM" id="MobiDB-lite"/>
    </source>
</evidence>
<comment type="caution">
    <text evidence="3">The sequence shown here is derived from an EMBL/GenBank/DDBJ whole genome shotgun (WGS) entry which is preliminary data.</text>
</comment>
<organism evidence="3 4">
    <name type="scientific">Rothia kristinae</name>
    <dbReference type="NCBI Taxonomy" id="37923"/>
    <lineage>
        <taxon>Bacteria</taxon>
        <taxon>Bacillati</taxon>
        <taxon>Actinomycetota</taxon>
        <taxon>Actinomycetes</taxon>
        <taxon>Micrococcales</taxon>
        <taxon>Micrococcaceae</taxon>
        <taxon>Rothia</taxon>
    </lineage>
</organism>
<evidence type="ECO:0000313" key="3">
    <source>
        <dbReference type="EMBL" id="OIJ35567.1"/>
    </source>
</evidence>
<keyword evidence="2" id="KW-0812">Transmembrane</keyword>
<feature type="region of interest" description="Disordered" evidence="1">
    <location>
        <begin position="1"/>
        <end position="52"/>
    </location>
</feature>
<dbReference type="AlphaFoldDB" id="A0A1S2MYZ2"/>
<proteinExistence type="predicted"/>
<accession>A0A1S2MYZ2</accession>
<protein>
    <submittedName>
        <fullName evidence="3">Uncharacterized protein</fullName>
    </submittedName>
</protein>